<gene>
    <name evidence="2" type="ORF">EJD97_009136</name>
</gene>
<dbReference type="AlphaFoldDB" id="A0A6N2CLR2"/>
<protein>
    <submittedName>
        <fullName evidence="2">Uncharacterized protein</fullName>
    </submittedName>
</protein>
<comment type="caution">
    <text evidence="2">The sequence shown here is derived from an EMBL/GenBank/DDBJ whole genome shotgun (WGS) entry which is preliminary data.</text>
</comment>
<organism evidence="2">
    <name type="scientific">Solanum chilense</name>
    <name type="common">Tomato</name>
    <name type="synonym">Lycopersicon chilense</name>
    <dbReference type="NCBI Taxonomy" id="4083"/>
    <lineage>
        <taxon>Eukaryota</taxon>
        <taxon>Viridiplantae</taxon>
        <taxon>Streptophyta</taxon>
        <taxon>Embryophyta</taxon>
        <taxon>Tracheophyta</taxon>
        <taxon>Spermatophyta</taxon>
        <taxon>Magnoliopsida</taxon>
        <taxon>eudicotyledons</taxon>
        <taxon>Gunneridae</taxon>
        <taxon>Pentapetalae</taxon>
        <taxon>asterids</taxon>
        <taxon>lamiids</taxon>
        <taxon>Solanales</taxon>
        <taxon>Solanaceae</taxon>
        <taxon>Solanoideae</taxon>
        <taxon>Solaneae</taxon>
        <taxon>Solanum</taxon>
        <taxon>Solanum subgen. Lycopersicon</taxon>
    </lineage>
</organism>
<evidence type="ECO:0000313" key="2">
    <source>
        <dbReference type="EMBL" id="TMX05690.1"/>
    </source>
</evidence>
<dbReference type="EMBL" id="RXGB01000024">
    <property type="protein sequence ID" value="TMX05690.1"/>
    <property type="molecule type" value="Genomic_DNA"/>
</dbReference>
<reference evidence="2" key="1">
    <citation type="submission" date="2019-05" db="EMBL/GenBank/DDBJ databases">
        <title>The de novo reference genome and transcriptome assemblies of the wild tomato species Solanum chilense.</title>
        <authorList>
            <person name="Stam R."/>
            <person name="Nosenko T."/>
            <person name="Hoerger A.C."/>
            <person name="Stephan W."/>
            <person name="Seidel M.A."/>
            <person name="Kuhn J.M.M."/>
            <person name="Haberer G."/>
            <person name="Tellier A."/>
        </authorList>
    </citation>
    <scope>NUCLEOTIDE SEQUENCE</scope>
    <source>
        <tissue evidence="2">Mature leaves</tissue>
    </source>
</reference>
<feature type="region of interest" description="Disordered" evidence="1">
    <location>
        <begin position="1"/>
        <end position="50"/>
    </location>
</feature>
<name>A0A6N2CLR2_SOLCI</name>
<feature type="compositionally biased region" description="Basic and acidic residues" evidence="1">
    <location>
        <begin position="9"/>
        <end position="18"/>
    </location>
</feature>
<evidence type="ECO:0000256" key="1">
    <source>
        <dbReference type="SAM" id="MobiDB-lite"/>
    </source>
</evidence>
<proteinExistence type="predicted"/>
<sequence>MYTRRMASRRLEEERMNEEVPPQVEQVTQDGQGVKGAQVPPQGDPTPYMEGGIEVLEMSNWENREALIAIAQAVTMQTNLYMMPRVVESTMTTRLRDFVRMNPAIFLGYKVGE</sequence>
<accession>A0A6N2CLR2</accession>